<evidence type="ECO:0000313" key="2">
    <source>
        <dbReference type="EMBL" id="SDQ25753.1"/>
    </source>
</evidence>
<evidence type="ECO:0000259" key="1">
    <source>
        <dbReference type="SMART" id="SM00849"/>
    </source>
</evidence>
<dbReference type="CDD" id="cd16282">
    <property type="entry name" value="metallo-hydrolase-like_MBL-fold"/>
    <property type="match status" value="1"/>
</dbReference>
<dbReference type="SMART" id="SM00849">
    <property type="entry name" value="Lactamase_B"/>
    <property type="match status" value="1"/>
</dbReference>
<dbReference type="InterPro" id="IPR036866">
    <property type="entry name" value="RibonucZ/Hydroxyglut_hydro"/>
</dbReference>
<name>A0A1H0ZEC7_9ACTN</name>
<dbReference type="InterPro" id="IPR050855">
    <property type="entry name" value="NDM-1-like"/>
</dbReference>
<dbReference type="PANTHER" id="PTHR42951">
    <property type="entry name" value="METALLO-BETA-LACTAMASE DOMAIN-CONTAINING"/>
    <property type="match status" value="1"/>
</dbReference>
<feature type="domain" description="Metallo-beta-lactamase" evidence="1">
    <location>
        <begin position="25"/>
        <end position="207"/>
    </location>
</feature>
<dbReference type="SUPFAM" id="SSF56281">
    <property type="entry name" value="Metallo-hydrolase/oxidoreductase"/>
    <property type="match status" value="1"/>
</dbReference>
<dbReference type="Gene3D" id="3.60.15.10">
    <property type="entry name" value="Ribonuclease Z/Hydroxyacylglutathione hydrolase-like"/>
    <property type="match status" value="1"/>
</dbReference>
<dbReference type="Pfam" id="PF00753">
    <property type="entry name" value="Lactamase_B"/>
    <property type="match status" value="1"/>
</dbReference>
<reference evidence="3" key="1">
    <citation type="submission" date="2016-10" db="EMBL/GenBank/DDBJ databases">
        <authorList>
            <person name="Varghese N."/>
            <person name="Submissions S."/>
        </authorList>
    </citation>
    <scope>NUCLEOTIDE SEQUENCE [LARGE SCALE GENOMIC DNA]</scope>
    <source>
        <strain evidence="3">DSM 45459</strain>
    </source>
</reference>
<keyword evidence="3" id="KW-1185">Reference proteome</keyword>
<evidence type="ECO:0000313" key="3">
    <source>
        <dbReference type="Proteomes" id="UP000199301"/>
    </source>
</evidence>
<accession>A0A1H0ZEC7</accession>
<dbReference type="RefSeq" id="WP_092521391.1">
    <property type="nucleotide sequence ID" value="NZ_FNKO01000001.1"/>
</dbReference>
<dbReference type="OrthoDB" id="2273115at2"/>
<proteinExistence type="predicted"/>
<dbReference type="STRING" id="995062.SAMN04489718_0996"/>
<dbReference type="AlphaFoldDB" id="A0A1H0ZEC7"/>
<dbReference type="EMBL" id="FNKO01000001">
    <property type="protein sequence ID" value="SDQ25753.1"/>
    <property type="molecule type" value="Genomic_DNA"/>
</dbReference>
<sequence length="296" mass="32077">MSSVEIRSLGPRTTAYLQPPGGWFLNNAGWIGGTERLVLVDTCATAQRSRHLIEQARSTDRDLPLSAVLTHAHGDHANGAGHVERAGGTVHATPTAAEEVRGGPHTHPEIFGQVPWGEISPPERITPVPEPAEVDLGRTRIELHPVPNRAHTGGDLVVHHPAEGVLFTGDLLFSGVTPLALHGSIAAWLDALDWVKSFGASTFVPGHGPITTATEAVLDRQVAYLRWLLDVTAIAEPEYDTLQQRARQHWPEWHDAERHAVNLRRAHAENHGHEFDLAEAALAMLSAAGGRIQLDL</sequence>
<dbReference type="Proteomes" id="UP000199301">
    <property type="component" value="Unassembled WGS sequence"/>
</dbReference>
<protein>
    <submittedName>
        <fullName evidence="2">Cyclase</fullName>
    </submittedName>
</protein>
<organism evidence="2 3">
    <name type="scientific">Actinopolyspora saharensis</name>
    <dbReference type="NCBI Taxonomy" id="995062"/>
    <lineage>
        <taxon>Bacteria</taxon>
        <taxon>Bacillati</taxon>
        <taxon>Actinomycetota</taxon>
        <taxon>Actinomycetes</taxon>
        <taxon>Actinopolysporales</taxon>
        <taxon>Actinopolysporaceae</taxon>
        <taxon>Actinopolyspora</taxon>
    </lineage>
</organism>
<gene>
    <name evidence="2" type="ORF">SAMN04489718_0996</name>
</gene>
<dbReference type="InterPro" id="IPR001279">
    <property type="entry name" value="Metallo-B-lactamas"/>
</dbReference>
<dbReference type="PANTHER" id="PTHR42951:SF4">
    <property type="entry name" value="ACYL-COENZYME A THIOESTERASE MBLAC2"/>
    <property type="match status" value="1"/>
</dbReference>